<evidence type="ECO:0000313" key="10">
    <source>
        <dbReference type="EMBL" id="KAG5566207.1"/>
    </source>
</evidence>
<evidence type="ECO:0000313" key="11">
    <source>
        <dbReference type="Proteomes" id="UP000823749"/>
    </source>
</evidence>
<keyword evidence="5 7" id="KW-0234">DNA repair</keyword>
<feature type="region of interest" description="Disordered" evidence="8">
    <location>
        <begin position="187"/>
        <end position="208"/>
    </location>
</feature>
<evidence type="ECO:0000256" key="6">
    <source>
        <dbReference type="ARBA" id="ARBA00023242"/>
    </source>
</evidence>
<dbReference type="GO" id="GO:0006310">
    <property type="term" value="P:DNA recombination"/>
    <property type="evidence" value="ECO:0007669"/>
    <property type="project" value="UniProtKB-UniRule"/>
</dbReference>
<comment type="subunit">
    <text evidence="7">Component of the SMC5-SMC6 complex.</text>
</comment>
<name>A0AAV6LMX3_9ERIC</name>
<keyword evidence="3 7" id="KW-0227">DNA damage</keyword>
<keyword evidence="4 7" id="KW-0233">DNA recombination</keyword>
<evidence type="ECO:0000256" key="1">
    <source>
        <dbReference type="ARBA" id="ARBA00004123"/>
    </source>
</evidence>
<dbReference type="InterPro" id="IPR027786">
    <property type="entry name" value="Nse4/EID"/>
</dbReference>
<dbReference type="PANTHER" id="PTHR16140:SF0">
    <property type="entry name" value="NON-STRUCTURAL MAINTENANCE OF CHROMOSOMES ELEMENT 4"/>
    <property type="match status" value="1"/>
</dbReference>
<comment type="subcellular location">
    <subcellularLocation>
        <location evidence="1 7">Nucleus</location>
    </subcellularLocation>
</comment>
<dbReference type="Proteomes" id="UP000823749">
    <property type="component" value="Chromosome 1"/>
</dbReference>
<keyword evidence="11" id="KW-1185">Reference proteome</keyword>
<protein>
    <recommendedName>
        <fullName evidence="7">Non-structural maintenance of chromosomes element 4</fullName>
    </recommendedName>
</protein>
<sequence length="372" mass="42515">MTKKSKDSRQRHDEFSNQDRTSRRLVRSKYTVIKKVINGGSTFIQLASCFRFPFEFPENREDISSVDSEKFNVIISKVEDLHRHVEKPREQVADGEALLDLAKIVKSSAKSYASGEVTPSDFISSLLRNYTKTKGRQETSEPALNSIFLKEIGFAVSPIFKIFQGCCTMLGPMQTQPKQRKVAVYRKRVKPTQHSKPEELDSKGEEKTDTDKNMFTMFEILKKKKSVRLESLVLNRKSFAQTVENIFALSFLVKDGRVEFSVDEKGSHLASPKDAPDTCSIISGEKAYSHFVFRYDFNDWKVEVLLVSDVGEQCVEELGSISFCFIRRIGNGVARELAREEESFVVIIARICFGDQDKFHNKQIVRRDKGFV</sequence>
<dbReference type="GO" id="GO:0005634">
    <property type="term" value="C:nucleus"/>
    <property type="evidence" value="ECO:0007669"/>
    <property type="project" value="UniProtKB-SubCell"/>
</dbReference>
<dbReference type="Pfam" id="PF08743">
    <property type="entry name" value="Nse4_C"/>
    <property type="match status" value="1"/>
</dbReference>
<dbReference type="InterPro" id="IPR014854">
    <property type="entry name" value="Nse4_C"/>
</dbReference>
<reference evidence="10" key="1">
    <citation type="submission" date="2020-08" db="EMBL/GenBank/DDBJ databases">
        <title>Plant Genome Project.</title>
        <authorList>
            <person name="Zhang R.-G."/>
        </authorList>
    </citation>
    <scope>NUCLEOTIDE SEQUENCE</scope>
    <source>
        <strain evidence="10">WSP0</strain>
        <tissue evidence="10">Leaf</tissue>
    </source>
</reference>
<accession>A0AAV6LMX3</accession>
<comment type="function">
    <text evidence="7">Component of the SMC5-SMC6 complex, that promotes sister chromatid alignment after DNA damage and facilitates double-stranded DNA breaks (DSBs) repair via homologous recombination between sister chromatids.</text>
</comment>
<evidence type="ECO:0000256" key="7">
    <source>
        <dbReference type="RuleBase" id="RU365071"/>
    </source>
</evidence>
<evidence type="ECO:0000259" key="9">
    <source>
        <dbReference type="Pfam" id="PF08743"/>
    </source>
</evidence>
<proteinExistence type="inferred from homology"/>
<organism evidence="10 11">
    <name type="scientific">Rhododendron griersonianum</name>
    <dbReference type="NCBI Taxonomy" id="479676"/>
    <lineage>
        <taxon>Eukaryota</taxon>
        <taxon>Viridiplantae</taxon>
        <taxon>Streptophyta</taxon>
        <taxon>Embryophyta</taxon>
        <taxon>Tracheophyta</taxon>
        <taxon>Spermatophyta</taxon>
        <taxon>Magnoliopsida</taxon>
        <taxon>eudicotyledons</taxon>
        <taxon>Gunneridae</taxon>
        <taxon>Pentapetalae</taxon>
        <taxon>asterids</taxon>
        <taxon>Ericales</taxon>
        <taxon>Ericaceae</taxon>
        <taxon>Ericoideae</taxon>
        <taxon>Rhodoreae</taxon>
        <taxon>Rhododendron</taxon>
    </lineage>
</organism>
<feature type="domain" description="Non-structural maintenance of chromosome element 4 C-terminal" evidence="9">
    <location>
        <begin position="227"/>
        <end position="301"/>
    </location>
</feature>
<evidence type="ECO:0000256" key="3">
    <source>
        <dbReference type="ARBA" id="ARBA00022763"/>
    </source>
</evidence>
<comment type="similarity">
    <text evidence="2 7">Belongs to the NSE4 family.</text>
</comment>
<keyword evidence="6 7" id="KW-0539">Nucleus</keyword>
<dbReference type="PANTHER" id="PTHR16140">
    <property type="entry name" value="NON-STRUCTURAL MAINTENANCE OF CHROMOSOMES ELEMENT 4"/>
    <property type="match status" value="1"/>
</dbReference>
<feature type="region of interest" description="Disordered" evidence="8">
    <location>
        <begin position="1"/>
        <end position="20"/>
    </location>
</feature>
<evidence type="ECO:0000256" key="4">
    <source>
        <dbReference type="ARBA" id="ARBA00023172"/>
    </source>
</evidence>
<feature type="compositionally biased region" description="Basic and acidic residues" evidence="8">
    <location>
        <begin position="195"/>
        <end position="208"/>
    </location>
</feature>
<evidence type="ECO:0000256" key="2">
    <source>
        <dbReference type="ARBA" id="ARBA00008997"/>
    </source>
</evidence>
<evidence type="ECO:0000256" key="8">
    <source>
        <dbReference type="SAM" id="MobiDB-lite"/>
    </source>
</evidence>
<comment type="caution">
    <text evidence="10">The sequence shown here is derived from an EMBL/GenBank/DDBJ whole genome shotgun (WGS) entry which is preliminary data.</text>
</comment>
<dbReference type="AlphaFoldDB" id="A0AAV6LMX3"/>
<dbReference type="GO" id="GO:0006281">
    <property type="term" value="P:DNA repair"/>
    <property type="evidence" value="ECO:0007669"/>
    <property type="project" value="UniProtKB-UniRule"/>
</dbReference>
<dbReference type="GO" id="GO:0030915">
    <property type="term" value="C:Smc5-Smc6 complex"/>
    <property type="evidence" value="ECO:0007669"/>
    <property type="project" value="UniProtKB-UniRule"/>
</dbReference>
<dbReference type="EMBL" id="JACTNZ010000001">
    <property type="protein sequence ID" value="KAG5566207.1"/>
    <property type="molecule type" value="Genomic_DNA"/>
</dbReference>
<evidence type="ECO:0000256" key="5">
    <source>
        <dbReference type="ARBA" id="ARBA00023204"/>
    </source>
</evidence>
<gene>
    <name evidence="10" type="ORF">RHGRI_001969</name>
</gene>